<keyword evidence="3" id="KW-1185">Reference proteome</keyword>
<reference evidence="2" key="1">
    <citation type="journal article" date="2019" name="Environ. Microbiol.">
        <title>Fungal ecological strategies reflected in gene transcription - a case study of two litter decomposers.</title>
        <authorList>
            <person name="Barbi F."/>
            <person name="Kohler A."/>
            <person name="Barry K."/>
            <person name="Baskaran P."/>
            <person name="Daum C."/>
            <person name="Fauchery L."/>
            <person name="Ihrmark K."/>
            <person name="Kuo A."/>
            <person name="LaButti K."/>
            <person name="Lipzen A."/>
            <person name="Morin E."/>
            <person name="Grigoriev I.V."/>
            <person name="Henrissat B."/>
            <person name="Lindahl B."/>
            <person name="Martin F."/>
        </authorList>
    </citation>
    <scope>NUCLEOTIDE SEQUENCE</scope>
    <source>
        <strain evidence="2">JB14</strain>
    </source>
</reference>
<gene>
    <name evidence="2" type="ORF">BT96DRAFT_999123</name>
</gene>
<accession>A0A6A4H6D4</accession>
<evidence type="ECO:0000313" key="2">
    <source>
        <dbReference type="EMBL" id="KAE9393762.1"/>
    </source>
</evidence>
<dbReference type="EMBL" id="ML769564">
    <property type="protein sequence ID" value="KAE9393762.1"/>
    <property type="molecule type" value="Genomic_DNA"/>
</dbReference>
<protein>
    <submittedName>
        <fullName evidence="2">Uncharacterized protein</fullName>
    </submittedName>
</protein>
<name>A0A6A4H6D4_9AGAR</name>
<feature type="region of interest" description="Disordered" evidence="1">
    <location>
        <begin position="58"/>
        <end position="140"/>
    </location>
</feature>
<organism evidence="2 3">
    <name type="scientific">Gymnopus androsaceus JB14</name>
    <dbReference type="NCBI Taxonomy" id="1447944"/>
    <lineage>
        <taxon>Eukaryota</taxon>
        <taxon>Fungi</taxon>
        <taxon>Dikarya</taxon>
        <taxon>Basidiomycota</taxon>
        <taxon>Agaricomycotina</taxon>
        <taxon>Agaricomycetes</taxon>
        <taxon>Agaricomycetidae</taxon>
        <taxon>Agaricales</taxon>
        <taxon>Marasmiineae</taxon>
        <taxon>Omphalotaceae</taxon>
        <taxon>Gymnopus</taxon>
    </lineage>
</organism>
<feature type="region of interest" description="Disordered" evidence="1">
    <location>
        <begin position="300"/>
        <end position="324"/>
    </location>
</feature>
<dbReference type="AlphaFoldDB" id="A0A6A4H6D4"/>
<feature type="compositionally biased region" description="Acidic residues" evidence="1">
    <location>
        <begin position="308"/>
        <end position="324"/>
    </location>
</feature>
<feature type="compositionally biased region" description="Basic and acidic residues" evidence="1">
    <location>
        <begin position="72"/>
        <end position="140"/>
    </location>
</feature>
<evidence type="ECO:0000256" key="1">
    <source>
        <dbReference type="SAM" id="MobiDB-lite"/>
    </source>
</evidence>
<feature type="region of interest" description="Disordered" evidence="1">
    <location>
        <begin position="249"/>
        <end position="273"/>
    </location>
</feature>
<feature type="region of interest" description="Disordered" evidence="1">
    <location>
        <begin position="156"/>
        <end position="221"/>
    </location>
</feature>
<sequence>MSDFDPTAPIPNDNIDIAAMEKALATAKDKKEKIWHMRKEAARIARKDSWFFSSIKINPDKFSEPRASGGEEADRLAHEEAERKAEEERLAKEEAERKAEEERLAKEEAERKAREEEAEAKARAEEEECTRRHQSAEKTADKAIAEMRAGEEKIIAEQKKKDKDAAAAKVAESSRLGARGGKKKFSKMVDGSDSGVEIVEGPAPKPKSGMTEQRKRKPPEAIAEVGVGEVFPTKCGECEKRGRDSCTRWSLKGTTPRKRTKKDGGEGLVMGSSTEFKDAILNRLDRIEAWFDRLVQLLSKGKGKAKEDTEDEEDEEEDDDEDME</sequence>
<evidence type="ECO:0000313" key="3">
    <source>
        <dbReference type="Proteomes" id="UP000799118"/>
    </source>
</evidence>
<feature type="compositionally biased region" description="Basic and acidic residues" evidence="1">
    <location>
        <begin position="156"/>
        <end position="166"/>
    </location>
</feature>
<proteinExistence type="predicted"/>
<dbReference type="Proteomes" id="UP000799118">
    <property type="component" value="Unassembled WGS sequence"/>
</dbReference>